<proteinExistence type="predicted"/>
<evidence type="ECO:0000313" key="2">
    <source>
        <dbReference type="Proteomes" id="UP000078397"/>
    </source>
</evidence>
<dbReference type="KEGG" id="pchm:VFPPC_16961"/>
<dbReference type="GeneID" id="28858707"/>
<protein>
    <submittedName>
        <fullName evidence="1">Uncharacterized protein</fullName>
    </submittedName>
</protein>
<name>A0A179EZJ1_METCM</name>
<dbReference type="RefSeq" id="XP_022283967.1">
    <property type="nucleotide sequence ID" value="XM_022429048.1"/>
</dbReference>
<dbReference type="Proteomes" id="UP000078397">
    <property type="component" value="Unassembled WGS sequence"/>
</dbReference>
<comment type="caution">
    <text evidence="1">The sequence shown here is derived from an EMBL/GenBank/DDBJ whole genome shotgun (WGS) entry which is preliminary data.</text>
</comment>
<accession>A0A179EZJ1</accession>
<gene>
    <name evidence="1" type="ORF">VFPPC_16961</name>
</gene>
<sequence>MFSVLQINGTDGKNMKRDEEGEFKQVREMTYASEAIVAEDLDSQLPMALDRWRILKAIRLHNRPRVVVRNLSSCGGTGFKCCQIHQTGP</sequence>
<dbReference type="AlphaFoldDB" id="A0A179EZJ1"/>
<reference evidence="1 2" key="1">
    <citation type="journal article" date="2016" name="PLoS Pathog.">
        <title>Biosynthesis of antibiotic leucinostatins in bio-control fungus Purpureocillium lilacinum and their inhibition on phytophthora revealed by genome mining.</title>
        <authorList>
            <person name="Wang G."/>
            <person name="Liu Z."/>
            <person name="Lin R."/>
            <person name="Li E."/>
            <person name="Mao Z."/>
            <person name="Ling J."/>
            <person name="Yang Y."/>
            <person name="Yin W.B."/>
            <person name="Xie B."/>
        </authorList>
    </citation>
    <scope>NUCLEOTIDE SEQUENCE [LARGE SCALE GENOMIC DNA]</scope>
    <source>
        <strain evidence="1">170</strain>
    </source>
</reference>
<evidence type="ECO:0000313" key="1">
    <source>
        <dbReference type="EMBL" id="OAQ58606.2"/>
    </source>
</evidence>
<organism evidence="1 2">
    <name type="scientific">Pochonia chlamydosporia 170</name>
    <dbReference type="NCBI Taxonomy" id="1380566"/>
    <lineage>
        <taxon>Eukaryota</taxon>
        <taxon>Fungi</taxon>
        <taxon>Dikarya</taxon>
        <taxon>Ascomycota</taxon>
        <taxon>Pezizomycotina</taxon>
        <taxon>Sordariomycetes</taxon>
        <taxon>Hypocreomycetidae</taxon>
        <taxon>Hypocreales</taxon>
        <taxon>Clavicipitaceae</taxon>
        <taxon>Pochonia</taxon>
    </lineage>
</organism>
<keyword evidence="2" id="KW-1185">Reference proteome</keyword>
<dbReference type="EMBL" id="LSBJ02000010">
    <property type="protein sequence ID" value="OAQ58606.2"/>
    <property type="molecule type" value="Genomic_DNA"/>
</dbReference>